<proteinExistence type="predicted"/>
<comment type="caution">
    <text evidence="1">The sequence shown here is derived from an EMBL/GenBank/DDBJ whole genome shotgun (WGS) entry which is preliminary data.</text>
</comment>
<dbReference type="PATRIC" id="fig|991778.3.peg.2434"/>
<reference evidence="1 2" key="1">
    <citation type="journal article" date="2013" name="Mar. Genomics">
        <title>Expression of sulfatases in Rhodopirellula baltica and the diversity of sulfatases in the genus Rhodopirellula.</title>
        <authorList>
            <person name="Wegner C.E."/>
            <person name="Richter-Heitmann T."/>
            <person name="Klindworth A."/>
            <person name="Klockow C."/>
            <person name="Richter M."/>
            <person name="Achstetter T."/>
            <person name="Glockner F.O."/>
            <person name="Harder J."/>
        </authorList>
    </citation>
    <scope>NUCLEOTIDE SEQUENCE [LARGE SCALE GENOMIC DNA]</scope>
    <source>
        <strain evidence="1 2">WH47</strain>
    </source>
</reference>
<organism evidence="1 2">
    <name type="scientific">Rhodopirellula baltica WH47</name>
    <dbReference type="NCBI Taxonomy" id="991778"/>
    <lineage>
        <taxon>Bacteria</taxon>
        <taxon>Pseudomonadati</taxon>
        <taxon>Planctomycetota</taxon>
        <taxon>Planctomycetia</taxon>
        <taxon>Pirellulales</taxon>
        <taxon>Pirellulaceae</taxon>
        <taxon>Rhodopirellula</taxon>
    </lineage>
</organism>
<dbReference type="Proteomes" id="UP000006222">
    <property type="component" value="Unassembled WGS sequence"/>
</dbReference>
<dbReference type="EMBL" id="AFAR01000126">
    <property type="protein sequence ID" value="EGF27783.1"/>
    <property type="molecule type" value="Genomic_DNA"/>
</dbReference>
<evidence type="ECO:0000313" key="2">
    <source>
        <dbReference type="Proteomes" id="UP000006222"/>
    </source>
</evidence>
<gene>
    <name evidence="1" type="ORF">RBWH47_03723</name>
</gene>
<evidence type="ECO:0000313" key="1">
    <source>
        <dbReference type="EMBL" id="EGF27783.1"/>
    </source>
</evidence>
<protein>
    <submittedName>
        <fullName evidence="1">Uncharacterized protein</fullName>
    </submittedName>
</protein>
<dbReference type="AlphaFoldDB" id="F2ARG5"/>
<name>F2ARG5_RHOBT</name>
<accession>F2ARG5</accession>
<sequence>MQECQSIRGITFRCNSLCLFRRLVGGDRFPLVESFRSLRFDRNFHLQPPVCTMSVEPIIAICMTYHTLSTSSMRWQVRSAENHEDERIDAPRFPASFFPVGCSGQMCSD</sequence>